<feature type="region of interest" description="Disordered" evidence="1">
    <location>
        <begin position="57"/>
        <end position="119"/>
    </location>
</feature>
<name>A0A8H6DUV0_COCSA</name>
<evidence type="ECO:0000256" key="1">
    <source>
        <dbReference type="SAM" id="MobiDB-lite"/>
    </source>
</evidence>
<dbReference type="AlphaFoldDB" id="A0A8H6DUV0"/>
<protein>
    <submittedName>
        <fullName evidence="3">Uncharacterized protein</fullName>
    </submittedName>
</protein>
<proteinExistence type="predicted"/>
<keyword evidence="2" id="KW-1133">Transmembrane helix</keyword>
<reference evidence="3" key="1">
    <citation type="submission" date="2019-11" db="EMBL/GenBank/DDBJ databases">
        <title>Bipolaris sorokiniana Genome sequencing.</title>
        <authorList>
            <person name="Wang H."/>
        </authorList>
    </citation>
    <scope>NUCLEOTIDE SEQUENCE</scope>
</reference>
<dbReference type="Proteomes" id="UP000624244">
    <property type="component" value="Unassembled WGS sequence"/>
</dbReference>
<feature type="compositionally biased region" description="Basic and acidic residues" evidence="1">
    <location>
        <begin position="100"/>
        <end position="111"/>
    </location>
</feature>
<comment type="caution">
    <text evidence="3">The sequence shown here is derived from an EMBL/GenBank/DDBJ whole genome shotgun (WGS) entry which is preliminary data.</text>
</comment>
<gene>
    <name evidence="3" type="ORF">GGP41_009919</name>
</gene>
<evidence type="ECO:0000313" key="3">
    <source>
        <dbReference type="EMBL" id="KAF5848789.1"/>
    </source>
</evidence>
<keyword evidence="2" id="KW-0812">Transmembrane</keyword>
<feature type="transmembrane region" description="Helical" evidence="2">
    <location>
        <begin position="20"/>
        <end position="46"/>
    </location>
</feature>
<dbReference type="OMA" id="TIVPWAF"/>
<dbReference type="EMBL" id="WNKQ01000010">
    <property type="protein sequence ID" value="KAF5848789.1"/>
    <property type="molecule type" value="Genomic_DNA"/>
</dbReference>
<organism evidence="3 4">
    <name type="scientific">Cochliobolus sativus</name>
    <name type="common">Common root rot and spot blotch fungus</name>
    <name type="synonym">Bipolaris sorokiniana</name>
    <dbReference type="NCBI Taxonomy" id="45130"/>
    <lineage>
        <taxon>Eukaryota</taxon>
        <taxon>Fungi</taxon>
        <taxon>Dikarya</taxon>
        <taxon>Ascomycota</taxon>
        <taxon>Pezizomycotina</taxon>
        <taxon>Dothideomycetes</taxon>
        <taxon>Pleosporomycetidae</taxon>
        <taxon>Pleosporales</taxon>
        <taxon>Pleosporineae</taxon>
        <taxon>Pleosporaceae</taxon>
        <taxon>Bipolaris</taxon>
    </lineage>
</organism>
<sequence>MGLFSILPESFAVVETWITRIFLFLGLIAIAPWAVLLVYDILLYVFRAGAHEIPVVGGRARGKSRPRAPSLTERPSGRRRKFSLRGFEKPVLNTGGTNTDSHDARSRRITEETTEDSSS</sequence>
<evidence type="ECO:0000256" key="2">
    <source>
        <dbReference type="SAM" id="Phobius"/>
    </source>
</evidence>
<evidence type="ECO:0000313" key="4">
    <source>
        <dbReference type="Proteomes" id="UP000624244"/>
    </source>
</evidence>
<accession>A0A8H6DUV0</accession>
<keyword evidence="2" id="KW-0472">Membrane</keyword>